<dbReference type="RefSeq" id="WP_188771431.1">
    <property type="nucleotide sequence ID" value="NZ_BMKK01000022.1"/>
</dbReference>
<dbReference type="GO" id="GO:0004803">
    <property type="term" value="F:transposase activity"/>
    <property type="evidence" value="ECO:0007669"/>
    <property type="project" value="InterPro"/>
</dbReference>
<accession>A0A917DZC2</accession>
<evidence type="ECO:0000313" key="3">
    <source>
        <dbReference type="Proteomes" id="UP000609064"/>
    </source>
</evidence>
<dbReference type="GO" id="GO:0003677">
    <property type="term" value="F:DNA binding"/>
    <property type="evidence" value="ECO:0007669"/>
    <property type="project" value="InterPro"/>
</dbReference>
<protein>
    <recommendedName>
        <fullName evidence="1">Transposase IS200-like domain-containing protein</fullName>
    </recommendedName>
</protein>
<gene>
    <name evidence="2" type="ORF">GCM10011514_53820</name>
</gene>
<evidence type="ECO:0000313" key="2">
    <source>
        <dbReference type="EMBL" id="GGD82966.1"/>
    </source>
</evidence>
<dbReference type="SUPFAM" id="SSF143422">
    <property type="entry name" value="Transposase IS200-like"/>
    <property type="match status" value="1"/>
</dbReference>
<dbReference type="GO" id="GO:0006313">
    <property type="term" value="P:DNA transposition"/>
    <property type="evidence" value="ECO:0007669"/>
    <property type="project" value="InterPro"/>
</dbReference>
<dbReference type="PANTHER" id="PTHR34322:SF2">
    <property type="entry name" value="TRANSPOSASE IS200-LIKE DOMAIN-CONTAINING PROTEIN"/>
    <property type="match status" value="1"/>
</dbReference>
<dbReference type="SMART" id="SM01321">
    <property type="entry name" value="Y1_Tnp"/>
    <property type="match status" value="1"/>
</dbReference>
<sequence>MKTNIEPLQADSYYHIYNRGINGENIFKEERNYVYFLQKYTQFVSPVAETYAYCLMKNHFHLLVKTRSENEIKLSEDSLVKNANKPIHWLLSNAFASFFKSYSQTINKVYKRTGRLFEEPFRRVWVDNDEYFTELIYYIHHNPEKHCFINDFRKYPHSSYQSHLRTTTTRLKRDDVLKWFGGREEFEKFHARCDNLNNLEKFEIEFD</sequence>
<dbReference type="AlphaFoldDB" id="A0A917DZC2"/>
<organism evidence="2 3">
    <name type="scientific">Emticicia aquatilis</name>
    <dbReference type="NCBI Taxonomy" id="1537369"/>
    <lineage>
        <taxon>Bacteria</taxon>
        <taxon>Pseudomonadati</taxon>
        <taxon>Bacteroidota</taxon>
        <taxon>Cytophagia</taxon>
        <taxon>Cytophagales</taxon>
        <taxon>Leadbetterellaceae</taxon>
        <taxon>Emticicia</taxon>
    </lineage>
</organism>
<dbReference type="PANTHER" id="PTHR34322">
    <property type="entry name" value="TRANSPOSASE, Y1_TNP DOMAIN-CONTAINING"/>
    <property type="match status" value="1"/>
</dbReference>
<dbReference type="Gene3D" id="3.30.70.1290">
    <property type="entry name" value="Transposase IS200-like"/>
    <property type="match status" value="1"/>
</dbReference>
<reference evidence="2" key="1">
    <citation type="journal article" date="2014" name="Int. J. Syst. Evol. Microbiol.">
        <title>Complete genome sequence of Corynebacterium casei LMG S-19264T (=DSM 44701T), isolated from a smear-ripened cheese.</title>
        <authorList>
            <consortium name="US DOE Joint Genome Institute (JGI-PGF)"/>
            <person name="Walter F."/>
            <person name="Albersmeier A."/>
            <person name="Kalinowski J."/>
            <person name="Ruckert C."/>
        </authorList>
    </citation>
    <scope>NUCLEOTIDE SEQUENCE</scope>
    <source>
        <strain evidence="2">CGMCC 1.15958</strain>
    </source>
</reference>
<dbReference type="InterPro" id="IPR002686">
    <property type="entry name" value="Transposase_17"/>
</dbReference>
<proteinExistence type="predicted"/>
<dbReference type="EMBL" id="BMKK01000022">
    <property type="protein sequence ID" value="GGD82966.1"/>
    <property type="molecule type" value="Genomic_DNA"/>
</dbReference>
<dbReference type="Proteomes" id="UP000609064">
    <property type="component" value="Unassembled WGS sequence"/>
</dbReference>
<feature type="domain" description="Transposase IS200-like" evidence="1">
    <location>
        <begin position="9"/>
        <end position="142"/>
    </location>
</feature>
<name>A0A917DZC2_9BACT</name>
<evidence type="ECO:0000259" key="1">
    <source>
        <dbReference type="SMART" id="SM01321"/>
    </source>
</evidence>
<reference evidence="2" key="2">
    <citation type="submission" date="2020-09" db="EMBL/GenBank/DDBJ databases">
        <authorList>
            <person name="Sun Q."/>
            <person name="Zhou Y."/>
        </authorList>
    </citation>
    <scope>NUCLEOTIDE SEQUENCE</scope>
    <source>
        <strain evidence="2">CGMCC 1.15958</strain>
    </source>
</reference>
<keyword evidence="3" id="KW-1185">Reference proteome</keyword>
<comment type="caution">
    <text evidence="2">The sequence shown here is derived from an EMBL/GenBank/DDBJ whole genome shotgun (WGS) entry which is preliminary data.</text>
</comment>
<dbReference type="InterPro" id="IPR036515">
    <property type="entry name" value="Transposase_17_sf"/>
</dbReference>